<gene>
    <name evidence="3" type="ORF">C5Y83_16810</name>
</gene>
<accession>A0A2S8FID7</accession>
<dbReference type="AlphaFoldDB" id="A0A2S8FID7"/>
<keyword evidence="1" id="KW-1133">Transmembrane helix</keyword>
<dbReference type="OrthoDB" id="269429at2"/>
<sequence length="398" mass="46524">MRVTYENQPEDFFALLHALNWRERLAGYTQIAGLIHYVWPVLLILAVLQEWFFLQSLLVLLGIFLLYYTYAYLRNWWKLPHNVFVIPGEQEIRLTDDYLEAVTKRGSSRRRWKYISKVVDLPDHIVIYVQTRRYLAIPKKYFDSSEQSEAFFAQVKQLHNAAQDQPLPPLEWETFRHDFGFDHLQLIKYLKWEIDPKLSARVDTLGADQDGTKSVPTALGLFGQTIMPSFVVLFLFFLKATYSENGQFVLHSLFYTLLVLAILFAFIFGMQLHTYRQFRKCLAQQSKMIRPNQIWFYPEGIGTVTEEGCSFHYWGLVGPVENDREALVILDIPPFVYAIVPKTCFASSEEEDVIRERMRECHDIAHDVYEETILAETDEVIVADLVDNPFRSPPTKPT</sequence>
<evidence type="ECO:0000256" key="1">
    <source>
        <dbReference type="SAM" id="Phobius"/>
    </source>
</evidence>
<dbReference type="EMBL" id="PUHY01000012">
    <property type="protein sequence ID" value="PQO31917.1"/>
    <property type="molecule type" value="Genomic_DNA"/>
</dbReference>
<name>A0A2S8FID7_9BACT</name>
<dbReference type="Pfam" id="PF14317">
    <property type="entry name" value="YcxB"/>
    <property type="match status" value="1"/>
</dbReference>
<evidence type="ECO:0000259" key="2">
    <source>
        <dbReference type="Pfam" id="PF14317"/>
    </source>
</evidence>
<feature type="transmembrane region" description="Helical" evidence="1">
    <location>
        <begin position="25"/>
        <end position="46"/>
    </location>
</feature>
<dbReference type="Proteomes" id="UP000238322">
    <property type="component" value="Unassembled WGS sequence"/>
</dbReference>
<evidence type="ECO:0000313" key="4">
    <source>
        <dbReference type="Proteomes" id="UP000238322"/>
    </source>
</evidence>
<feature type="domain" description="YcxB-like C-terminal" evidence="2">
    <location>
        <begin position="94"/>
        <end position="151"/>
    </location>
</feature>
<feature type="transmembrane region" description="Helical" evidence="1">
    <location>
        <begin position="52"/>
        <end position="73"/>
    </location>
</feature>
<evidence type="ECO:0000313" key="3">
    <source>
        <dbReference type="EMBL" id="PQO31917.1"/>
    </source>
</evidence>
<dbReference type="RefSeq" id="WP_105330930.1">
    <property type="nucleotide sequence ID" value="NZ_PUHY01000012.1"/>
</dbReference>
<dbReference type="InterPro" id="IPR025588">
    <property type="entry name" value="YcxB-like_C"/>
</dbReference>
<protein>
    <recommendedName>
        <fullName evidence="2">YcxB-like C-terminal domain-containing protein</fullName>
    </recommendedName>
</protein>
<keyword evidence="1" id="KW-0812">Transmembrane</keyword>
<feature type="transmembrane region" description="Helical" evidence="1">
    <location>
        <begin position="219"/>
        <end position="242"/>
    </location>
</feature>
<reference evidence="3 4" key="1">
    <citation type="submission" date="2018-02" db="EMBL/GenBank/DDBJ databases">
        <title>Comparative genomes isolates from brazilian mangrove.</title>
        <authorList>
            <person name="Araujo J.E."/>
            <person name="Taketani R.G."/>
            <person name="Silva M.C.P."/>
            <person name="Loureco M.V."/>
            <person name="Andreote F.D."/>
        </authorList>
    </citation>
    <scope>NUCLEOTIDE SEQUENCE [LARGE SCALE GENOMIC DNA]</scope>
    <source>
        <strain evidence="3 4">Hex-1 MGV</strain>
    </source>
</reference>
<feature type="transmembrane region" description="Helical" evidence="1">
    <location>
        <begin position="248"/>
        <end position="270"/>
    </location>
</feature>
<organism evidence="3 4">
    <name type="scientific">Blastopirellula marina</name>
    <dbReference type="NCBI Taxonomy" id="124"/>
    <lineage>
        <taxon>Bacteria</taxon>
        <taxon>Pseudomonadati</taxon>
        <taxon>Planctomycetota</taxon>
        <taxon>Planctomycetia</taxon>
        <taxon>Pirellulales</taxon>
        <taxon>Pirellulaceae</taxon>
        <taxon>Blastopirellula</taxon>
    </lineage>
</organism>
<keyword evidence="1" id="KW-0472">Membrane</keyword>
<comment type="caution">
    <text evidence="3">The sequence shown here is derived from an EMBL/GenBank/DDBJ whole genome shotgun (WGS) entry which is preliminary data.</text>
</comment>
<proteinExistence type="predicted"/>